<feature type="region of interest" description="Disordered" evidence="10">
    <location>
        <begin position="182"/>
        <end position="264"/>
    </location>
</feature>
<proteinExistence type="predicted"/>
<evidence type="ECO:0000256" key="6">
    <source>
        <dbReference type="ARBA" id="ARBA00023015"/>
    </source>
</evidence>
<evidence type="ECO:0000256" key="9">
    <source>
        <dbReference type="PROSITE-ProRule" id="PRU00459"/>
    </source>
</evidence>
<organism evidence="11 12">
    <name type="scientific">Hypsibius exemplaris</name>
    <name type="common">Freshwater tardigrade</name>
    <dbReference type="NCBI Taxonomy" id="2072580"/>
    <lineage>
        <taxon>Eukaryota</taxon>
        <taxon>Metazoa</taxon>
        <taxon>Ecdysozoa</taxon>
        <taxon>Tardigrada</taxon>
        <taxon>Eutardigrada</taxon>
        <taxon>Parachela</taxon>
        <taxon>Hypsibioidea</taxon>
        <taxon>Hypsibiidae</taxon>
        <taxon>Hypsibius</taxon>
    </lineage>
</organism>
<dbReference type="EMBL" id="MTYJ01000011">
    <property type="protein sequence ID" value="OQV23418.1"/>
    <property type="molecule type" value="Genomic_DNA"/>
</dbReference>
<dbReference type="SUPFAM" id="SSF103637">
    <property type="entry name" value="CCHHC domain"/>
    <property type="match status" value="1"/>
</dbReference>
<gene>
    <name evidence="11" type="ORF">BV898_02540</name>
</gene>
<dbReference type="Proteomes" id="UP000192578">
    <property type="component" value="Unassembled WGS sequence"/>
</dbReference>
<sequence>MDPAQGNGNQSSFFDGTPSTIDGVEWRTLVSHRRAATPDNQNTTRPERNQQQEQPLLECPAFPQPPKKTVVKPSSNKTLPNIIPSIVDVPPPLIIPRPSSAKRIAPKKEIPDPSPSGMLDDQIINAMLPELSEFFLSYPGQLVPEQTPIPPALPAKATAFSPKCSAVYPRKRSLATEAAAVKVEPSVQQQGDSSKHQIIPLSRKPSPPSQSDNGSIVVFSTAQSPPRSQESLPEPHTKAVDPQGLEFPVAVTSPESTGTGGEPPPKVRFNITWESQDIATLSGTSIKFALKDGKLELVTPIKIPRLKRDPDRPFLSPDEDCEVCYATTLTMQEWFKFRNHAACSPECLVWTNPYNHMERSESTGCRVTSKVVKGRQKKKKKRVTVDEVFKKEPEVFNWVNFVAKTNCNFADSRAFQSPLSRIVEKNNFDAGMWAETIDPLHPEMYALVEVVEKKGFRLKLHITGFDKKYNFWVRHDSPFIFPPGWCELNGKLLPAPTKEGQPIGDEEWANMRAELVTMNESYKPLFKNSPALVKDPRTENTFVSCHGFFAGQKLEAVDKQHPGFICVATIRDVLYSRLLIHFDGWTDDYDYWTEPWSDNIFPIGHCEKNGISINVPYKYDPEQFTWPKYLKETNSTAAPAAGFVKRDPPRGHFFVGDHLEAVDPFCPSLIRIAVVVAVEAHTLRLRFQGWPVDCAEFTVDKDSDDIFPSRFCELSRHPIVLPPGYVAAEDFREFAELPRPSTACPLRYCSGYGNVDPLLQFHARIGECPYGVPPVLKRLPDRFTGIPPLGWPVEEKKTACTTPGCEGKGHITGKFATHLTTAGCPSYVPPPRPTTLKKRRATSTRVSESSDDITSLLAASSPGGSALEPSSSSTGSSLAGDASSWVKPVVEATTPEKNSKTLNVLYVKNLGGRPLKTRKQHELRQKGTASLAHKYGRNGKWTSLPLDAPDMSGQTKNVFPSKPLTASSHSLRNPHSLSDREIRSQISKLAKELHASVCERYVPVGFTSGSHFRSANRLSAGKPLYDRQKGVQSVADVAEAFGIDVEAVPFMSCEETAAMAAKLFGPDSEVPDLILKEEMDGAGLILLDLDGLITCLKAPIGAAITLDGILRRARESHPDTLF</sequence>
<keyword evidence="8" id="KW-0539">Nucleus</keyword>
<evidence type="ECO:0000256" key="4">
    <source>
        <dbReference type="ARBA" id="ARBA00022771"/>
    </source>
</evidence>
<dbReference type="AlphaFoldDB" id="A0A1W0X7N2"/>
<feature type="repeat" description="MBT" evidence="9">
    <location>
        <begin position="506"/>
        <end position="616"/>
    </location>
</feature>
<evidence type="ECO:0000256" key="10">
    <source>
        <dbReference type="SAM" id="MobiDB-lite"/>
    </source>
</evidence>
<evidence type="ECO:0000313" key="11">
    <source>
        <dbReference type="EMBL" id="OQV23418.1"/>
    </source>
</evidence>
<dbReference type="InterPro" id="IPR050548">
    <property type="entry name" value="PcG_chromatin_remod_factors"/>
</dbReference>
<dbReference type="PANTHER" id="PTHR12247:SF131">
    <property type="entry name" value="LD05287P"/>
    <property type="match status" value="1"/>
</dbReference>
<name>A0A1W0X7N2_HYPEX</name>
<keyword evidence="6" id="KW-0805">Transcription regulation</keyword>
<dbReference type="GO" id="GO:0003682">
    <property type="term" value="F:chromatin binding"/>
    <property type="evidence" value="ECO:0007669"/>
    <property type="project" value="TreeGrafter"/>
</dbReference>
<keyword evidence="3" id="KW-0677">Repeat</keyword>
<feature type="region of interest" description="Disordered" evidence="10">
    <location>
        <begin position="1"/>
        <end position="77"/>
    </location>
</feature>
<comment type="subcellular location">
    <subcellularLocation>
        <location evidence="1">Nucleus</location>
    </subcellularLocation>
</comment>
<protein>
    <submittedName>
        <fullName evidence="11">Lethal(3)malignant brain tumor-like protein 1</fullName>
    </submittedName>
</protein>
<feature type="region of interest" description="Disordered" evidence="10">
    <location>
        <begin position="823"/>
        <end position="882"/>
    </location>
</feature>
<evidence type="ECO:0000256" key="3">
    <source>
        <dbReference type="ARBA" id="ARBA00022737"/>
    </source>
</evidence>
<dbReference type="Pfam" id="PF02820">
    <property type="entry name" value="MBT"/>
    <property type="match status" value="3"/>
</dbReference>
<feature type="repeat" description="MBT" evidence="9">
    <location>
        <begin position="396"/>
        <end position="496"/>
    </location>
</feature>
<reference evidence="12" key="1">
    <citation type="submission" date="2017-01" db="EMBL/GenBank/DDBJ databases">
        <title>Comparative genomics of anhydrobiosis in the tardigrade Hypsibius dujardini.</title>
        <authorList>
            <person name="Yoshida Y."/>
            <person name="Koutsovoulos G."/>
            <person name="Laetsch D."/>
            <person name="Stevens L."/>
            <person name="Kumar S."/>
            <person name="Horikawa D."/>
            <person name="Ishino K."/>
            <person name="Komine S."/>
            <person name="Tomita M."/>
            <person name="Blaxter M."/>
            <person name="Arakawa K."/>
        </authorList>
    </citation>
    <scope>NUCLEOTIDE SEQUENCE [LARGE SCALE GENOMIC DNA]</scope>
    <source>
        <strain evidence="12">Z151</strain>
    </source>
</reference>
<feature type="compositionally biased region" description="Polar residues" evidence="10">
    <location>
        <begin position="209"/>
        <end position="231"/>
    </location>
</feature>
<dbReference type="InterPro" id="IPR002515">
    <property type="entry name" value="Znf_C2H2C"/>
</dbReference>
<dbReference type="PROSITE" id="PS51079">
    <property type="entry name" value="MBT"/>
    <property type="match status" value="3"/>
</dbReference>
<feature type="compositionally biased region" description="Polar residues" evidence="10">
    <location>
        <begin position="1"/>
        <end position="20"/>
    </location>
</feature>
<dbReference type="GO" id="GO:0005634">
    <property type="term" value="C:nucleus"/>
    <property type="evidence" value="ECO:0007669"/>
    <property type="project" value="UniProtKB-SubCell"/>
</dbReference>
<dbReference type="SUPFAM" id="SSF63748">
    <property type="entry name" value="Tudor/PWWP/MBT"/>
    <property type="match status" value="3"/>
</dbReference>
<dbReference type="SMART" id="SM00561">
    <property type="entry name" value="MBT"/>
    <property type="match status" value="3"/>
</dbReference>
<evidence type="ECO:0000256" key="2">
    <source>
        <dbReference type="ARBA" id="ARBA00022723"/>
    </source>
</evidence>
<dbReference type="Gene3D" id="4.10.320.30">
    <property type="match status" value="1"/>
</dbReference>
<dbReference type="GO" id="GO:0042393">
    <property type="term" value="F:histone binding"/>
    <property type="evidence" value="ECO:0007669"/>
    <property type="project" value="TreeGrafter"/>
</dbReference>
<evidence type="ECO:0000256" key="7">
    <source>
        <dbReference type="ARBA" id="ARBA00023163"/>
    </source>
</evidence>
<dbReference type="InterPro" id="IPR004092">
    <property type="entry name" value="Mbt"/>
</dbReference>
<evidence type="ECO:0000313" key="12">
    <source>
        <dbReference type="Proteomes" id="UP000192578"/>
    </source>
</evidence>
<evidence type="ECO:0000256" key="5">
    <source>
        <dbReference type="ARBA" id="ARBA00022833"/>
    </source>
</evidence>
<dbReference type="OrthoDB" id="5912862at2759"/>
<keyword evidence="2" id="KW-0479">Metal-binding</keyword>
<dbReference type="InterPro" id="IPR036060">
    <property type="entry name" value="Znf_C2H2C_sf"/>
</dbReference>
<keyword evidence="7" id="KW-0804">Transcription</keyword>
<dbReference type="PANTHER" id="PTHR12247">
    <property type="entry name" value="POLYCOMB GROUP PROTEIN"/>
    <property type="match status" value="1"/>
</dbReference>
<dbReference type="GO" id="GO:0045892">
    <property type="term" value="P:negative regulation of DNA-templated transcription"/>
    <property type="evidence" value="ECO:0007669"/>
    <property type="project" value="TreeGrafter"/>
</dbReference>
<dbReference type="GO" id="GO:0008270">
    <property type="term" value="F:zinc ion binding"/>
    <property type="evidence" value="ECO:0007669"/>
    <property type="project" value="UniProtKB-KW"/>
</dbReference>
<accession>A0A1W0X7N2</accession>
<feature type="compositionally biased region" description="Low complexity" evidence="10">
    <location>
        <begin position="855"/>
        <end position="882"/>
    </location>
</feature>
<dbReference type="Gene3D" id="2.30.30.140">
    <property type="match status" value="3"/>
</dbReference>
<evidence type="ECO:0000256" key="1">
    <source>
        <dbReference type="ARBA" id="ARBA00004123"/>
    </source>
</evidence>
<keyword evidence="4" id="KW-0863">Zinc-finger</keyword>
<keyword evidence="12" id="KW-1185">Reference proteome</keyword>
<keyword evidence="5" id="KW-0862">Zinc</keyword>
<comment type="caution">
    <text evidence="11">The sequence shown here is derived from an EMBL/GenBank/DDBJ whole genome shotgun (WGS) entry which is preliminary data.</text>
</comment>
<feature type="repeat" description="MBT" evidence="9">
    <location>
        <begin position="624"/>
        <end position="722"/>
    </location>
</feature>
<evidence type="ECO:0000256" key="8">
    <source>
        <dbReference type="ARBA" id="ARBA00023242"/>
    </source>
</evidence>
<dbReference type="PROSITE" id="PS51802">
    <property type="entry name" value="ZF_CCHHC"/>
    <property type="match status" value="1"/>
</dbReference>
<dbReference type="Pfam" id="PF01530">
    <property type="entry name" value="zf-C2HC"/>
    <property type="match status" value="1"/>
</dbReference>